<proteinExistence type="predicted"/>
<gene>
    <name evidence="2" type="ORF">GCM10022216_30670</name>
</gene>
<organism evidence="2 3">
    <name type="scientific">Sphingobacterium kyonggiense</name>
    <dbReference type="NCBI Taxonomy" id="714075"/>
    <lineage>
        <taxon>Bacteria</taxon>
        <taxon>Pseudomonadati</taxon>
        <taxon>Bacteroidota</taxon>
        <taxon>Sphingobacteriia</taxon>
        <taxon>Sphingobacteriales</taxon>
        <taxon>Sphingobacteriaceae</taxon>
        <taxon>Sphingobacterium</taxon>
    </lineage>
</organism>
<dbReference type="Proteomes" id="UP001500101">
    <property type="component" value="Unassembled WGS sequence"/>
</dbReference>
<keyword evidence="1" id="KW-0812">Transmembrane</keyword>
<feature type="transmembrane region" description="Helical" evidence="1">
    <location>
        <begin position="53"/>
        <end position="73"/>
    </location>
</feature>
<accession>A0ABP7Z2R8</accession>
<keyword evidence="1" id="KW-1133">Transmembrane helix</keyword>
<keyword evidence="1" id="KW-0472">Membrane</keyword>
<dbReference type="EMBL" id="BAAAZI010000012">
    <property type="protein sequence ID" value="GAA4146116.1"/>
    <property type="molecule type" value="Genomic_DNA"/>
</dbReference>
<sequence>MLKDNWLSGFGFGKFYEQYLYYQSAYFEKGYYTTKELILAGNTHYVFNEYWKLVVELGIWIIAPLVASLYFYIRF</sequence>
<evidence type="ECO:0000313" key="2">
    <source>
        <dbReference type="EMBL" id="GAA4146116.1"/>
    </source>
</evidence>
<evidence type="ECO:0000256" key="1">
    <source>
        <dbReference type="SAM" id="Phobius"/>
    </source>
</evidence>
<protein>
    <submittedName>
        <fullName evidence="2">Uncharacterized protein</fullName>
    </submittedName>
</protein>
<name>A0ABP7Z2R8_9SPHI</name>
<reference evidence="3" key="1">
    <citation type="journal article" date="2019" name="Int. J. Syst. Evol. Microbiol.">
        <title>The Global Catalogue of Microorganisms (GCM) 10K type strain sequencing project: providing services to taxonomists for standard genome sequencing and annotation.</title>
        <authorList>
            <consortium name="The Broad Institute Genomics Platform"/>
            <consortium name="The Broad Institute Genome Sequencing Center for Infectious Disease"/>
            <person name="Wu L."/>
            <person name="Ma J."/>
        </authorList>
    </citation>
    <scope>NUCLEOTIDE SEQUENCE [LARGE SCALE GENOMIC DNA]</scope>
    <source>
        <strain evidence="3">JCM 16704</strain>
    </source>
</reference>
<comment type="caution">
    <text evidence="2">The sequence shown here is derived from an EMBL/GenBank/DDBJ whole genome shotgun (WGS) entry which is preliminary data.</text>
</comment>
<evidence type="ECO:0000313" key="3">
    <source>
        <dbReference type="Proteomes" id="UP001500101"/>
    </source>
</evidence>
<keyword evidence="3" id="KW-1185">Reference proteome</keyword>